<organism evidence="1">
    <name type="scientific">Pseudomonas phage HRDY3</name>
    <dbReference type="NCBI Taxonomy" id="3236930"/>
    <lineage>
        <taxon>Viruses</taxon>
    </lineage>
</organism>
<accession>A0AB39CDZ9</accession>
<protein>
    <submittedName>
        <fullName evidence="1">Virion structural protein</fullName>
    </submittedName>
</protein>
<name>A0AB39CDZ9_9VIRU</name>
<dbReference type="EMBL" id="PQ015379">
    <property type="protein sequence ID" value="XDJ15238.1"/>
    <property type="molecule type" value="Genomic_DNA"/>
</dbReference>
<sequence length="247" mass="26024">MIVDKYTRTFNTEFRDVEPGLDLQEDGQALVFSKVQGRTYVRPSQGVSGEIFAGISVNRNTPPKFLPKIVAGVVVPESGVVDLGRLPINGQMLVKVDGDVLDISASAPVAGKVQSVGTKLYFFAGTPESAPGAGDAVAGDQGKELFVQFMYEPLVSEAVTVRGDAPIGGLSSTERGRIAVLTRAEQVATTFYDAASDWSTALRPKLGVDGKFTMSGPGETVNTVLVLQTPVEDAASYGPLVVKITNA</sequence>
<evidence type="ECO:0000313" key="1">
    <source>
        <dbReference type="EMBL" id="XDJ15238.1"/>
    </source>
</evidence>
<reference evidence="1" key="1">
    <citation type="submission" date="2024-07" db="EMBL/GenBank/DDBJ databases">
        <authorList>
            <person name="Bringhurst R.M."/>
            <person name="Homer T.E."/>
        </authorList>
    </citation>
    <scope>NUCLEOTIDE SEQUENCE</scope>
</reference>
<proteinExistence type="predicted"/>